<comment type="catalytic activity">
    <reaction evidence="1">
        <text>6-hydroxymethyl-7,8-dihydropterin + ATP = (7,8-dihydropterin-6-yl)methyl diphosphate + AMP + H(+)</text>
        <dbReference type="Rhea" id="RHEA:11412"/>
        <dbReference type="ChEBI" id="CHEBI:15378"/>
        <dbReference type="ChEBI" id="CHEBI:30616"/>
        <dbReference type="ChEBI" id="CHEBI:44841"/>
        <dbReference type="ChEBI" id="CHEBI:72950"/>
        <dbReference type="ChEBI" id="CHEBI:456215"/>
        <dbReference type="EC" id="2.7.6.3"/>
    </reaction>
</comment>
<feature type="region of interest" description="Disordered" evidence="9">
    <location>
        <begin position="166"/>
        <end position="215"/>
    </location>
</feature>
<name>A0A2S3ZNJ6_9MICO</name>
<dbReference type="InterPro" id="IPR035907">
    <property type="entry name" value="Hppk_sf"/>
</dbReference>
<feature type="compositionally biased region" description="Basic and acidic residues" evidence="9">
    <location>
        <begin position="178"/>
        <end position="193"/>
    </location>
</feature>
<dbReference type="InterPro" id="IPR000550">
    <property type="entry name" value="Hppk"/>
</dbReference>
<evidence type="ECO:0000256" key="3">
    <source>
        <dbReference type="ARBA" id="ARBA00013253"/>
    </source>
</evidence>
<evidence type="ECO:0000313" key="12">
    <source>
        <dbReference type="Proteomes" id="UP000237104"/>
    </source>
</evidence>
<evidence type="ECO:0000259" key="10">
    <source>
        <dbReference type="Pfam" id="PF01288"/>
    </source>
</evidence>
<sequence length="215" mass="23137">MTDADAAPARTAVLALGSNLGDREGTLAAAVRAVAELPGVQLTAISPVYASDAVKPDGVDLTAPGYLNLVVSVLWTGEPHALLDAVNVIENDHGRVREERWGDRTLDIDLICLGDLRIDDDRLTLPHPRAAERDFVLAPWLDIDPDAELPGRGRVRELLAVAARTARAHPVTASTDPAHTEVAHAETLHETPGRPRPGTPDDLTDDLTENEDDRR</sequence>
<dbReference type="EMBL" id="PPXF01000016">
    <property type="protein sequence ID" value="POH70512.1"/>
    <property type="molecule type" value="Genomic_DNA"/>
</dbReference>
<dbReference type="SUPFAM" id="SSF55083">
    <property type="entry name" value="6-hydroxymethyl-7,8-dihydropterin pyrophosphokinase, HPPK"/>
    <property type="match status" value="1"/>
</dbReference>
<keyword evidence="7" id="KW-0067">ATP-binding</keyword>
<dbReference type="UniPathway" id="UPA00077">
    <property type="reaction ID" value="UER00155"/>
</dbReference>
<evidence type="ECO:0000256" key="8">
    <source>
        <dbReference type="ARBA" id="ARBA00022909"/>
    </source>
</evidence>
<dbReference type="GO" id="GO:0005524">
    <property type="term" value="F:ATP binding"/>
    <property type="evidence" value="ECO:0007669"/>
    <property type="project" value="UniProtKB-KW"/>
</dbReference>
<keyword evidence="5" id="KW-0547">Nucleotide-binding</keyword>
<evidence type="ECO:0000256" key="1">
    <source>
        <dbReference type="ARBA" id="ARBA00000198"/>
    </source>
</evidence>
<evidence type="ECO:0000256" key="7">
    <source>
        <dbReference type="ARBA" id="ARBA00022840"/>
    </source>
</evidence>
<proteinExistence type="predicted"/>
<evidence type="ECO:0000256" key="2">
    <source>
        <dbReference type="ARBA" id="ARBA00005051"/>
    </source>
</evidence>
<dbReference type="GO" id="GO:0046654">
    <property type="term" value="P:tetrahydrofolate biosynthetic process"/>
    <property type="evidence" value="ECO:0007669"/>
    <property type="project" value="UniProtKB-UniPathway"/>
</dbReference>
<dbReference type="AlphaFoldDB" id="A0A2S3ZNJ6"/>
<dbReference type="Pfam" id="PF01288">
    <property type="entry name" value="HPPK"/>
    <property type="match status" value="1"/>
</dbReference>
<dbReference type="PANTHER" id="PTHR43071:SF1">
    <property type="entry name" value="2-AMINO-4-HYDROXY-6-HYDROXYMETHYLDIHYDROPTERIDINE PYROPHOSPHOKINASE"/>
    <property type="match status" value="1"/>
</dbReference>
<evidence type="ECO:0000256" key="6">
    <source>
        <dbReference type="ARBA" id="ARBA00022777"/>
    </source>
</evidence>
<comment type="pathway">
    <text evidence="2">Cofactor biosynthesis; tetrahydrofolate biosynthesis; 2-amino-4-hydroxy-6-hydroxymethyl-7,8-dihydropteridine diphosphate from 7,8-dihydroneopterin triphosphate: step 4/4.</text>
</comment>
<dbReference type="CDD" id="cd00483">
    <property type="entry name" value="HPPK"/>
    <property type="match status" value="1"/>
</dbReference>
<dbReference type="RefSeq" id="WP_103430216.1">
    <property type="nucleotide sequence ID" value="NZ_PPXF01000016.1"/>
</dbReference>
<evidence type="ECO:0000256" key="4">
    <source>
        <dbReference type="ARBA" id="ARBA00022679"/>
    </source>
</evidence>
<dbReference type="OrthoDB" id="9808041at2"/>
<feature type="compositionally biased region" description="Acidic residues" evidence="9">
    <location>
        <begin position="202"/>
        <end position="215"/>
    </location>
</feature>
<dbReference type="GO" id="GO:0046656">
    <property type="term" value="P:folic acid biosynthetic process"/>
    <property type="evidence" value="ECO:0007669"/>
    <property type="project" value="UniProtKB-KW"/>
</dbReference>
<organism evidence="11 12">
    <name type="scientific">Cryobacterium zongtaii</name>
    <dbReference type="NCBI Taxonomy" id="1259217"/>
    <lineage>
        <taxon>Bacteria</taxon>
        <taxon>Bacillati</taxon>
        <taxon>Actinomycetota</taxon>
        <taxon>Actinomycetes</taxon>
        <taxon>Micrococcales</taxon>
        <taxon>Microbacteriaceae</taxon>
        <taxon>Cryobacterium</taxon>
    </lineage>
</organism>
<feature type="domain" description="7,8-dihydro-6-hydroxymethylpterin-pyrophosphokinase" evidence="10">
    <location>
        <begin position="13"/>
        <end position="145"/>
    </location>
</feature>
<dbReference type="GO" id="GO:0016301">
    <property type="term" value="F:kinase activity"/>
    <property type="evidence" value="ECO:0007669"/>
    <property type="project" value="UniProtKB-KW"/>
</dbReference>
<accession>A0A2S3ZNJ6</accession>
<reference evidence="11 12" key="1">
    <citation type="submission" date="2018-01" db="EMBL/GenBank/DDBJ databases">
        <title>Cryobacterium sp. nov., from glaciers in China.</title>
        <authorList>
            <person name="Liu Q."/>
            <person name="Xin Y.-H."/>
        </authorList>
    </citation>
    <scope>NUCLEOTIDE SEQUENCE [LARGE SCALE GENOMIC DNA]</scope>
    <source>
        <strain evidence="11 12">TMB1-8</strain>
    </source>
</reference>
<evidence type="ECO:0000256" key="9">
    <source>
        <dbReference type="SAM" id="MobiDB-lite"/>
    </source>
</evidence>
<keyword evidence="6 11" id="KW-0418">Kinase</keyword>
<evidence type="ECO:0000313" key="11">
    <source>
        <dbReference type="EMBL" id="POH70512.1"/>
    </source>
</evidence>
<dbReference type="Gene3D" id="3.30.70.560">
    <property type="entry name" value="7,8-Dihydro-6-hydroxymethylpterin-pyrophosphokinase HPPK"/>
    <property type="match status" value="1"/>
</dbReference>
<dbReference type="EC" id="2.7.6.3" evidence="3"/>
<keyword evidence="4" id="KW-0808">Transferase</keyword>
<comment type="caution">
    <text evidence="11">The sequence shown here is derived from an EMBL/GenBank/DDBJ whole genome shotgun (WGS) entry which is preliminary data.</text>
</comment>
<dbReference type="GO" id="GO:0003848">
    <property type="term" value="F:2-amino-4-hydroxy-6-hydroxymethyldihydropteridine diphosphokinase activity"/>
    <property type="evidence" value="ECO:0007669"/>
    <property type="project" value="UniProtKB-EC"/>
</dbReference>
<evidence type="ECO:0000256" key="5">
    <source>
        <dbReference type="ARBA" id="ARBA00022741"/>
    </source>
</evidence>
<gene>
    <name evidence="11" type="primary">folK</name>
    <name evidence="11" type="ORF">C3B59_04450</name>
</gene>
<dbReference type="PANTHER" id="PTHR43071">
    <property type="entry name" value="2-AMINO-4-HYDROXY-6-HYDROXYMETHYLDIHYDROPTERIDINE PYROPHOSPHOKINASE"/>
    <property type="match status" value="1"/>
</dbReference>
<dbReference type="NCBIfam" id="TIGR01498">
    <property type="entry name" value="folK"/>
    <property type="match status" value="1"/>
</dbReference>
<protein>
    <recommendedName>
        <fullName evidence="3">2-amino-4-hydroxy-6-hydroxymethyldihydropteridine diphosphokinase</fullName>
        <ecNumber evidence="3">2.7.6.3</ecNumber>
    </recommendedName>
</protein>
<dbReference type="Proteomes" id="UP000237104">
    <property type="component" value="Unassembled WGS sequence"/>
</dbReference>
<keyword evidence="8" id="KW-0289">Folate biosynthesis</keyword>